<dbReference type="GO" id="GO:0048240">
    <property type="term" value="P:sperm capacitation"/>
    <property type="evidence" value="ECO:0007669"/>
    <property type="project" value="InterPro"/>
</dbReference>
<dbReference type="GeneTree" id="ENSGT00990000204641"/>
<evidence type="ECO:0000313" key="3">
    <source>
        <dbReference type="Proteomes" id="UP000694397"/>
    </source>
</evidence>
<reference evidence="2" key="3">
    <citation type="submission" date="2025-09" db="UniProtKB">
        <authorList>
            <consortium name="Ensembl"/>
        </authorList>
    </citation>
    <scope>IDENTIFICATION</scope>
</reference>
<dbReference type="CDD" id="cd12100">
    <property type="entry name" value="DD_CABYR_SP17"/>
    <property type="match status" value="1"/>
</dbReference>
<organism evidence="2 3">
    <name type="scientific">Scleropages formosus</name>
    <name type="common">Asian bonytongue</name>
    <name type="synonym">Osteoglossum formosum</name>
    <dbReference type="NCBI Taxonomy" id="113540"/>
    <lineage>
        <taxon>Eukaryota</taxon>
        <taxon>Metazoa</taxon>
        <taxon>Chordata</taxon>
        <taxon>Craniata</taxon>
        <taxon>Vertebrata</taxon>
        <taxon>Euteleostomi</taxon>
        <taxon>Actinopterygii</taxon>
        <taxon>Neopterygii</taxon>
        <taxon>Teleostei</taxon>
        <taxon>Osteoglossocephala</taxon>
        <taxon>Osteoglossomorpha</taxon>
        <taxon>Osteoglossiformes</taxon>
        <taxon>Osteoglossidae</taxon>
        <taxon>Scleropages</taxon>
    </lineage>
</organism>
<reference evidence="2" key="2">
    <citation type="submission" date="2025-08" db="UniProtKB">
        <authorList>
            <consortium name="Ensembl"/>
        </authorList>
    </citation>
    <scope>IDENTIFICATION</scope>
</reference>
<name>A0A8C9SQR9_SCLFO</name>
<dbReference type="PANTHER" id="PTHR15494:SF0">
    <property type="entry name" value="CALCIUM-BINDING TYROSINE PHOSPHORYLATION-REGULATED PROTEIN"/>
    <property type="match status" value="1"/>
</dbReference>
<dbReference type="InterPro" id="IPR003117">
    <property type="entry name" value="cAMP_dep_PK_reg_su_I/II_a/b"/>
</dbReference>
<evidence type="ECO:0000259" key="1">
    <source>
        <dbReference type="SMART" id="SM00394"/>
    </source>
</evidence>
<evidence type="ECO:0000313" key="2">
    <source>
        <dbReference type="Ensembl" id="ENSSFOP00015037575.2"/>
    </source>
</evidence>
<proteinExistence type="predicted"/>
<protein>
    <recommendedName>
        <fullName evidence="1">RIIa domain-containing protein</fullName>
    </recommendedName>
</protein>
<dbReference type="GO" id="GO:0005509">
    <property type="term" value="F:calcium ion binding"/>
    <property type="evidence" value="ECO:0007669"/>
    <property type="project" value="InterPro"/>
</dbReference>
<dbReference type="InterPro" id="IPR047579">
    <property type="entry name" value="DD_CABYR_SP17"/>
</dbReference>
<dbReference type="OrthoDB" id="252964at2759"/>
<dbReference type="Ensembl" id="ENSSFOT00015037989.2">
    <property type="protein sequence ID" value="ENSSFOP00015037575.2"/>
    <property type="gene ID" value="ENSSFOG00015023921.2"/>
</dbReference>
<dbReference type="PANTHER" id="PTHR15494">
    <property type="entry name" value="CALCIUM-BINDING TYROSINE PHOSPHORYLATION-REGULATED PROTEIN"/>
    <property type="match status" value="1"/>
</dbReference>
<accession>A0A8C9SQR9</accession>
<dbReference type="Proteomes" id="UP000694397">
    <property type="component" value="Chromosome 5"/>
</dbReference>
<dbReference type="InterPro" id="IPR038848">
    <property type="entry name" value="CABYR"/>
</dbReference>
<dbReference type="Gene3D" id="1.20.890.10">
    <property type="entry name" value="cAMP-dependent protein kinase regulatory subunit, dimerization-anchoring domain"/>
    <property type="match status" value="1"/>
</dbReference>
<dbReference type="GO" id="GO:0005737">
    <property type="term" value="C:cytoplasm"/>
    <property type="evidence" value="ECO:0007669"/>
    <property type="project" value="TreeGrafter"/>
</dbReference>
<sequence length="76" mass="8405">MTEEFPYPPRVIVPPGLRTVLLGLGRAVLSAQPESIPHFSAVYFSELLRFRAGVCVCVSDVEEHCQFHSCSESAHC</sequence>
<reference evidence="2 3" key="1">
    <citation type="submission" date="2019-04" db="EMBL/GenBank/DDBJ databases">
        <authorList>
            <consortium name="Wellcome Sanger Institute Data Sharing"/>
        </authorList>
    </citation>
    <scope>NUCLEOTIDE SEQUENCE [LARGE SCALE GENOMIC DNA]</scope>
</reference>
<dbReference type="GO" id="GO:0035686">
    <property type="term" value="C:sperm fibrous sheath"/>
    <property type="evidence" value="ECO:0007669"/>
    <property type="project" value="TreeGrafter"/>
</dbReference>
<feature type="domain" description="RIIa" evidence="1">
    <location>
        <begin position="15"/>
        <end position="52"/>
    </location>
</feature>
<dbReference type="AlphaFoldDB" id="A0A8C9SQR9"/>
<dbReference type="Pfam" id="PF02197">
    <property type="entry name" value="RIIa"/>
    <property type="match status" value="1"/>
</dbReference>
<dbReference type="SUPFAM" id="SSF47391">
    <property type="entry name" value="Dimerization-anchoring domain of cAMP-dependent PK regulatory subunit"/>
    <property type="match status" value="1"/>
</dbReference>
<dbReference type="SMART" id="SM00394">
    <property type="entry name" value="RIIa"/>
    <property type="match status" value="1"/>
</dbReference>
<keyword evidence="3" id="KW-1185">Reference proteome</keyword>